<keyword evidence="3" id="KW-1185">Reference proteome</keyword>
<keyword evidence="1" id="KW-1133">Transmembrane helix</keyword>
<evidence type="ECO:0000256" key="1">
    <source>
        <dbReference type="SAM" id="Phobius"/>
    </source>
</evidence>
<sequence length="371" mass="39236">MGLSTITFHFIIIIIATFTIAMLLLKIALNQNLQVYKSRQATPGSASSTFKTGSQAAIDQANVAQNKGVLSKATDGSQIVVMTADINKFAFTIVSPPDSLLPAAKNAVVIRPSTMLPDSKGTYGVNVLIHGDGGENFFDYPNQAVQNDLMGVVILAPNDQMFWGGGAGDLRTDGALHSSLINKLITQVLPQVLKMDPAKVFFTGVSGGSHLLSGFFMPAFAENYNTGVIMACGGLPIQVKPSSNFGKTLGTMRIHFQASTQELESLQNTIPGSITTYIDAAKAAGVDDKSLGKKLTADATPTGDHCAFDNKDYTSGVQRMINNYGKFIFGDGDVEGIGRAVSVLENKQKFASGIPLCKATANTVVGKITKS</sequence>
<proteinExistence type="predicted"/>
<keyword evidence="1" id="KW-0812">Transmembrane</keyword>
<gene>
    <name evidence="2" type="ORF">PPACK8108_LOCUS22631</name>
</gene>
<evidence type="ECO:0000313" key="2">
    <source>
        <dbReference type="EMBL" id="CAH7687792.1"/>
    </source>
</evidence>
<dbReference type="Proteomes" id="UP001153365">
    <property type="component" value="Unassembled WGS sequence"/>
</dbReference>
<organism evidence="2 3">
    <name type="scientific">Phakopsora pachyrhizi</name>
    <name type="common">Asian soybean rust disease fungus</name>
    <dbReference type="NCBI Taxonomy" id="170000"/>
    <lineage>
        <taxon>Eukaryota</taxon>
        <taxon>Fungi</taxon>
        <taxon>Dikarya</taxon>
        <taxon>Basidiomycota</taxon>
        <taxon>Pucciniomycotina</taxon>
        <taxon>Pucciniomycetes</taxon>
        <taxon>Pucciniales</taxon>
        <taxon>Phakopsoraceae</taxon>
        <taxon>Phakopsora</taxon>
    </lineage>
</organism>
<evidence type="ECO:0000313" key="3">
    <source>
        <dbReference type="Proteomes" id="UP001153365"/>
    </source>
</evidence>
<name>A0AAV0BKE7_PHAPC</name>
<dbReference type="EMBL" id="CALTRL010005909">
    <property type="protein sequence ID" value="CAH7687792.1"/>
    <property type="molecule type" value="Genomic_DNA"/>
</dbReference>
<keyword evidence="1" id="KW-0472">Membrane</keyword>
<feature type="transmembrane region" description="Helical" evidence="1">
    <location>
        <begin position="6"/>
        <end position="29"/>
    </location>
</feature>
<dbReference type="AlphaFoldDB" id="A0AAV0BKE7"/>
<reference evidence="2" key="1">
    <citation type="submission" date="2022-06" db="EMBL/GenBank/DDBJ databases">
        <authorList>
            <consortium name="SYNGENTA / RWTH Aachen University"/>
        </authorList>
    </citation>
    <scope>NUCLEOTIDE SEQUENCE</scope>
</reference>
<accession>A0AAV0BKE7</accession>
<comment type="caution">
    <text evidence="2">The sequence shown here is derived from an EMBL/GenBank/DDBJ whole genome shotgun (WGS) entry which is preliminary data.</text>
</comment>
<protein>
    <submittedName>
        <fullName evidence="2">Uncharacterized protein</fullName>
    </submittedName>
</protein>